<comment type="function">
    <text evidence="7">Component of the Mediator complex, a coactivator involved in the regulated transcription of nearly all RNA polymerase II-dependent genes. Mediator functions as a bridge to convey information from gene-specific regulatory proteins to the basal RNA polymerase II transcription machinery.</text>
</comment>
<dbReference type="Pfam" id="PF05983">
    <property type="entry name" value="Med7"/>
    <property type="match status" value="1"/>
</dbReference>
<keyword evidence="4 7" id="KW-0805">Transcription regulation</keyword>
<dbReference type="Gene3D" id="6.10.140.1520">
    <property type="match status" value="1"/>
</dbReference>
<reference evidence="8" key="1">
    <citation type="submission" date="2021-06" db="EMBL/GenBank/DDBJ databases">
        <authorList>
            <person name="Kallberg Y."/>
            <person name="Tangrot J."/>
            <person name="Rosling A."/>
        </authorList>
    </citation>
    <scope>NUCLEOTIDE SEQUENCE</scope>
    <source>
        <strain evidence="8">CL551</strain>
    </source>
</reference>
<keyword evidence="5 7" id="KW-0804">Transcription</keyword>
<evidence type="ECO:0000256" key="6">
    <source>
        <dbReference type="ARBA" id="ARBA00023242"/>
    </source>
</evidence>
<sequence>MAAQNVGSSYPPPPQIYKRYTDENLAKLKQVNEQGVEAVTRAGVSLPSDFNIFDLEPPQPLTEGNYSLFGDSNWMVVDRNPTLEENNVPQLFPSGEIVFNFVELLDTLVREPDQAPEKIEQIKHIILNMKYLLNEYRPHQARETLNLIMKEQIEQRKRATNEVNMRCSELRQMLQNVKGMWKNMDDVNMDLDTEQEQRSSHSHLNDGGSFSSYYVDSDATQKMLKMIDEIE</sequence>
<evidence type="ECO:0000256" key="3">
    <source>
        <dbReference type="ARBA" id="ARBA00020631"/>
    </source>
</evidence>
<evidence type="ECO:0000256" key="1">
    <source>
        <dbReference type="ARBA" id="ARBA00004123"/>
    </source>
</evidence>
<dbReference type="Gene3D" id="6.10.140.200">
    <property type="match status" value="1"/>
</dbReference>
<dbReference type="OrthoDB" id="10253553at2759"/>
<dbReference type="GO" id="GO:0016592">
    <property type="term" value="C:mediator complex"/>
    <property type="evidence" value="ECO:0007669"/>
    <property type="project" value="InterPro"/>
</dbReference>
<evidence type="ECO:0000313" key="9">
    <source>
        <dbReference type="Proteomes" id="UP000789342"/>
    </source>
</evidence>
<comment type="caution">
    <text evidence="8">The sequence shown here is derived from an EMBL/GenBank/DDBJ whole genome shotgun (WGS) entry which is preliminary data.</text>
</comment>
<keyword evidence="9" id="KW-1185">Reference proteome</keyword>
<protein>
    <recommendedName>
        <fullName evidence="3 7">Mediator of RNA polymerase II transcription subunit 7</fullName>
    </recommendedName>
</protein>
<dbReference type="SUPFAM" id="SSF140718">
    <property type="entry name" value="Mediator hinge subcomplex-like"/>
    <property type="match status" value="1"/>
</dbReference>
<comment type="subunit">
    <text evidence="7">Component of the Mediator complex.</text>
</comment>
<organism evidence="8 9">
    <name type="scientific">Acaulospora morrowiae</name>
    <dbReference type="NCBI Taxonomy" id="94023"/>
    <lineage>
        <taxon>Eukaryota</taxon>
        <taxon>Fungi</taxon>
        <taxon>Fungi incertae sedis</taxon>
        <taxon>Mucoromycota</taxon>
        <taxon>Glomeromycotina</taxon>
        <taxon>Glomeromycetes</taxon>
        <taxon>Diversisporales</taxon>
        <taxon>Acaulosporaceae</taxon>
        <taxon>Acaulospora</taxon>
    </lineage>
</organism>
<dbReference type="PANTHER" id="PTHR21428:SF11">
    <property type="entry name" value="MEDIATOR OF RNA POLYMERASE II TRANSCRIPTION SUBUNIT 7"/>
    <property type="match status" value="1"/>
</dbReference>
<evidence type="ECO:0000256" key="4">
    <source>
        <dbReference type="ARBA" id="ARBA00023015"/>
    </source>
</evidence>
<keyword evidence="6 7" id="KW-0539">Nucleus</keyword>
<dbReference type="InterPro" id="IPR037212">
    <property type="entry name" value="Med7/Med21-like"/>
</dbReference>
<dbReference type="PANTHER" id="PTHR21428">
    <property type="entry name" value="MEDIATOR OF RNA POLYMERASE II TRANSCRIPTION SUBUNIT 7"/>
    <property type="match status" value="1"/>
</dbReference>
<keyword evidence="7" id="KW-0010">Activator</keyword>
<dbReference type="Proteomes" id="UP000789342">
    <property type="component" value="Unassembled WGS sequence"/>
</dbReference>
<dbReference type="GO" id="GO:0006357">
    <property type="term" value="P:regulation of transcription by RNA polymerase II"/>
    <property type="evidence" value="ECO:0007669"/>
    <property type="project" value="InterPro"/>
</dbReference>
<dbReference type="EMBL" id="CAJVPV010001422">
    <property type="protein sequence ID" value="CAG8496998.1"/>
    <property type="molecule type" value="Genomic_DNA"/>
</dbReference>
<dbReference type="GO" id="GO:0003712">
    <property type="term" value="F:transcription coregulator activity"/>
    <property type="evidence" value="ECO:0007669"/>
    <property type="project" value="InterPro"/>
</dbReference>
<dbReference type="GO" id="GO:0070847">
    <property type="term" value="C:core mediator complex"/>
    <property type="evidence" value="ECO:0007669"/>
    <property type="project" value="TreeGrafter"/>
</dbReference>
<name>A0A9N8ZIG1_9GLOM</name>
<evidence type="ECO:0000313" key="8">
    <source>
        <dbReference type="EMBL" id="CAG8496998.1"/>
    </source>
</evidence>
<dbReference type="InterPro" id="IPR044888">
    <property type="entry name" value="Mediatior_Med7_sf"/>
</dbReference>
<comment type="similarity">
    <text evidence="2 7">Belongs to the Mediator complex subunit 7 family.</text>
</comment>
<dbReference type="InterPro" id="IPR009244">
    <property type="entry name" value="Mediatior_Med7"/>
</dbReference>
<dbReference type="AlphaFoldDB" id="A0A9N8ZIG1"/>
<accession>A0A9N8ZIG1</accession>
<proteinExistence type="inferred from homology"/>
<comment type="subcellular location">
    <subcellularLocation>
        <location evidence="1 7">Nucleus</location>
    </subcellularLocation>
</comment>
<gene>
    <name evidence="8" type="ORF">AMORRO_LOCUS3063</name>
</gene>
<evidence type="ECO:0000256" key="2">
    <source>
        <dbReference type="ARBA" id="ARBA00009994"/>
    </source>
</evidence>
<evidence type="ECO:0000256" key="5">
    <source>
        <dbReference type="ARBA" id="ARBA00023163"/>
    </source>
</evidence>
<evidence type="ECO:0000256" key="7">
    <source>
        <dbReference type="RuleBase" id="RU364060"/>
    </source>
</evidence>